<sequence>MNYGNGVTINTDDVIYIENGPNYHTYTFRINRERTLLPMLL</sequence>
<protein>
    <submittedName>
        <fullName evidence="1">Uncharacterized protein</fullName>
    </submittedName>
</protein>
<dbReference type="Proteomes" id="UP001208649">
    <property type="component" value="Unassembled WGS sequence"/>
</dbReference>
<evidence type="ECO:0000313" key="1">
    <source>
        <dbReference type="EMBL" id="MCU7615615.1"/>
    </source>
</evidence>
<evidence type="ECO:0000313" key="2">
    <source>
        <dbReference type="Proteomes" id="UP001208649"/>
    </source>
</evidence>
<reference evidence="2" key="1">
    <citation type="submission" date="2023-07" db="EMBL/GenBank/DDBJ databases">
        <title>Chryseobacterium sp. strain PBS4-4 Genome sequencing and assembly.</title>
        <authorList>
            <person name="Jung Y."/>
        </authorList>
    </citation>
    <scope>NUCLEOTIDE SEQUENCE [LARGE SCALE GENOMIC DNA]</scope>
    <source>
        <strain evidence="2">PBS4-4</strain>
    </source>
</reference>
<keyword evidence="2" id="KW-1185">Reference proteome</keyword>
<gene>
    <name evidence="1" type="ORF">NZ698_00275</name>
</gene>
<comment type="caution">
    <text evidence="1">The sequence shown here is derived from an EMBL/GenBank/DDBJ whole genome shotgun (WGS) entry which is preliminary data.</text>
</comment>
<accession>A0ABT2W0V0</accession>
<organism evidence="1 2">
    <name type="scientific">Chryseobacterium edaphi</name>
    <dbReference type="NCBI Taxonomy" id="2976532"/>
    <lineage>
        <taxon>Bacteria</taxon>
        <taxon>Pseudomonadati</taxon>
        <taxon>Bacteroidota</taxon>
        <taxon>Flavobacteriia</taxon>
        <taxon>Flavobacteriales</taxon>
        <taxon>Weeksellaceae</taxon>
        <taxon>Chryseobacterium group</taxon>
        <taxon>Chryseobacterium</taxon>
    </lineage>
</organism>
<dbReference type="RefSeq" id="WP_263000722.1">
    <property type="nucleotide sequence ID" value="NZ_JAOTEM010000001.1"/>
</dbReference>
<dbReference type="EMBL" id="JAOTEM010000001">
    <property type="protein sequence ID" value="MCU7615615.1"/>
    <property type="molecule type" value="Genomic_DNA"/>
</dbReference>
<proteinExistence type="predicted"/>
<name>A0ABT2W0V0_9FLAO</name>